<feature type="repeat" description="ANK" evidence="1">
    <location>
        <begin position="162"/>
        <end position="186"/>
    </location>
</feature>
<dbReference type="InterPro" id="IPR036770">
    <property type="entry name" value="Ankyrin_rpt-contain_sf"/>
</dbReference>
<dbReference type="PRINTS" id="PR01415">
    <property type="entry name" value="ANKYRIN"/>
</dbReference>
<name>A0A4C1WA92_EUMVA</name>
<feature type="region of interest" description="Disordered" evidence="2">
    <location>
        <begin position="307"/>
        <end position="403"/>
    </location>
</feature>
<protein>
    <submittedName>
        <fullName evidence="3">Ankyrin repeat domain-containing protein 50</fullName>
    </submittedName>
</protein>
<sequence>MTLLCQCNVEVVRQLLDRGLDEHHRDNSGWTPLHYAAFEGHVEVCEALLEAGAKVDEADNDGKGPLMLAAQEGHTKLVEMLIDDWGAPVDQHAHDGKTALRLAALEGHFDCVRALHERGSDPDALDADRRSTLYVLALDNRVAMARYFLRECSASVDTRDAEGRTPLHVSAWQGHTEMVELLIKIGGAQVDGRDRCARTALHAAAWRGRTEVLKTLLRNHASPSAVCTQGATPLGIAAQEGHEECVVWLLQYGADPLQADHCGRTPAKVAWRAGHANICRLLERWSAPSAPLAEDLPPQHLRRFGFDKKKVKCHPTGSPEYKRRSVHSSNSTKSSSNLTGGSARSHDAGDVEHAHGHTDKSSRSQLSLSFAQQVARCRRGGRRERDSTIPEHHAVEKDSKLRSYAANERDADIHGYVSERDKWREERHRMRDKDGNTAYNAYERDNASPLYASPPRSPISDICSPTQPVVPFGNQQPSSMSTGQPLVADQHFNRDTHMRIILGRDSKPPAERNDSSVPVLARSRLANLVGGFARTRGGIFKKQ</sequence>
<dbReference type="Gene3D" id="1.25.40.20">
    <property type="entry name" value="Ankyrin repeat-containing domain"/>
    <property type="match status" value="3"/>
</dbReference>
<dbReference type="OrthoDB" id="427518at2759"/>
<feature type="repeat" description="ANK" evidence="1">
    <location>
        <begin position="196"/>
        <end position="228"/>
    </location>
</feature>
<dbReference type="PANTHER" id="PTHR24133:SF40">
    <property type="entry name" value="ANKYRIN REPEAT DOMAIN 44"/>
    <property type="match status" value="1"/>
</dbReference>
<feature type="repeat" description="ANK" evidence="1">
    <location>
        <begin position="28"/>
        <end position="60"/>
    </location>
</feature>
<feature type="repeat" description="ANK" evidence="1">
    <location>
        <begin position="61"/>
        <end position="83"/>
    </location>
</feature>
<keyword evidence="4" id="KW-1185">Reference proteome</keyword>
<accession>A0A4C1WA92</accession>
<dbReference type="InterPro" id="IPR052391">
    <property type="entry name" value="E3_Ligase-Neurotoxin"/>
</dbReference>
<dbReference type="Pfam" id="PF00023">
    <property type="entry name" value="Ank"/>
    <property type="match status" value="1"/>
</dbReference>
<dbReference type="STRING" id="151549.A0A4C1WA92"/>
<dbReference type="SUPFAM" id="SSF48403">
    <property type="entry name" value="Ankyrin repeat"/>
    <property type="match status" value="1"/>
</dbReference>
<dbReference type="PROSITE" id="PS50297">
    <property type="entry name" value="ANK_REP_REGION"/>
    <property type="match status" value="6"/>
</dbReference>
<dbReference type="SMART" id="SM00248">
    <property type="entry name" value="ANK"/>
    <property type="match status" value="7"/>
</dbReference>
<dbReference type="AlphaFoldDB" id="A0A4C1WA92"/>
<dbReference type="PROSITE" id="PS50088">
    <property type="entry name" value="ANK_REPEAT"/>
    <property type="match status" value="6"/>
</dbReference>
<dbReference type="PANTHER" id="PTHR24133">
    <property type="entry name" value="ANKYRIN DOMAIN-CONTAINING"/>
    <property type="match status" value="1"/>
</dbReference>
<evidence type="ECO:0000256" key="2">
    <source>
        <dbReference type="SAM" id="MobiDB-lite"/>
    </source>
</evidence>
<evidence type="ECO:0000313" key="4">
    <source>
        <dbReference type="Proteomes" id="UP000299102"/>
    </source>
</evidence>
<feature type="repeat" description="ANK" evidence="1">
    <location>
        <begin position="95"/>
        <end position="127"/>
    </location>
</feature>
<dbReference type="EMBL" id="BGZK01000521">
    <property type="protein sequence ID" value="GBP48308.1"/>
    <property type="molecule type" value="Genomic_DNA"/>
</dbReference>
<dbReference type="Pfam" id="PF12796">
    <property type="entry name" value="Ank_2"/>
    <property type="match status" value="3"/>
</dbReference>
<evidence type="ECO:0000256" key="1">
    <source>
        <dbReference type="PROSITE-ProRule" id="PRU00023"/>
    </source>
</evidence>
<dbReference type="Proteomes" id="UP000299102">
    <property type="component" value="Unassembled WGS sequence"/>
</dbReference>
<reference evidence="3 4" key="1">
    <citation type="journal article" date="2019" name="Commun. Biol.">
        <title>The bagworm genome reveals a unique fibroin gene that provides high tensile strength.</title>
        <authorList>
            <person name="Kono N."/>
            <person name="Nakamura H."/>
            <person name="Ohtoshi R."/>
            <person name="Tomita M."/>
            <person name="Numata K."/>
            <person name="Arakawa K."/>
        </authorList>
    </citation>
    <scope>NUCLEOTIDE SEQUENCE [LARGE SCALE GENOMIC DNA]</scope>
</reference>
<gene>
    <name evidence="3" type="primary">ANKRD50</name>
    <name evidence="3" type="ORF">EVAR_34801_1</name>
</gene>
<feature type="compositionally biased region" description="Basic and acidic residues" evidence="2">
    <location>
        <begin position="383"/>
        <end position="403"/>
    </location>
</feature>
<feature type="compositionally biased region" description="Low complexity" evidence="2">
    <location>
        <begin position="328"/>
        <end position="342"/>
    </location>
</feature>
<proteinExistence type="predicted"/>
<feature type="compositionally biased region" description="Polar residues" evidence="2">
    <location>
        <begin position="363"/>
        <end position="372"/>
    </location>
</feature>
<dbReference type="InterPro" id="IPR002110">
    <property type="entry name" value="Ankyrin_rpt"/>
</dbReference>
<feature type="repeat" description="ANK" evidence="1">
    <location>
        <begin position="229"/>
        <end position="261"/>
    </location>
</feature>
<organism evidence="3 4">
    <name type="scientific">Eumeta variegata</name>
    <name type="common">Bagworm moth</name>
    <name type="synonym">Eumeta japonica</name>
    <dbReference type="NCBI Taxonomy" id="151549"/>
    <lineage>
        <taxon>Eukaryota</taxon>
        <taxon>Metazoa</taxon>
        <taxon>Ecdysozoa</taxon>
        <taxon>Arthropoda</taxon>
        <taxon>Hexapoda</taxon>
        <taxon>Insecta</taxon>
        <taxon>Pterygota</taxon>
        <taxon>Neoptera</taxon>
        <taxon>Endopterygota</taxon>
        <taxon>Lepidoptera</taxon>
        <taxon>Glossata</taxon>
        <taxon>Ditrysia</taxon>
        <taxon>Tineoidea</taxon>
        <taxon>Psychidae</taxon>
        <taxon>Oiketicinae</taxon>
        <taxon>Eumeta</taxon>
    </lineage>
</organism>
<feature type="compositionally biased region" description="Basic and acidic residues" evidence="2">
    <location>
        <begin position="344"/>
        <end position="362"/>
    </location>
</feature>
<evidence type="ECO:0000313" key="3">
    <source>
        <dbReference type="EMBL" id="GBP48308.1"/>
    </source>
</evidence>
<comment type="caution">
    <text evidence="3">The sequence shown here is derived from an EMBL/GenBank/DDBJ whole genome shotgun (WGS) entry which is preliminary data.</text>
</comment>
<keyword evidence="1" id="KW-0040">ANK repeat</keyword>